<dbReference type="InterPro" id="IPR036388">
    <property type="entry name" value="WH-like_DNA-bd_sf"/>
</dbReference>
<dbReference type="InterPro" id="IPR036390">
    <property type="entry name" value="WH_DNA-bd_sf"/>
</dbReference>
<dbReference type="InterPro" id="IPR000835">
    <property type="entry name" value="HTH_MarR-typ"/>
</dbReference>
<protein>
    <submittedName>
        <fullName evidence="4">MarR family transcriptional regulator</fullName>
    </submittedName>
</protein>
<dbReference type="KEGG" id="psin:CAK95_26355"/>
<dbReference type="Proteomes" id="UP000194137">
    <property type="component" value="Chromosome"/>
</dbReference>
<dbReference type="GO" id="GO:0003677">
    <property type="term" value="F:DNA binding"/>
    <property type="evidence" value="ECO:0007669"/>
    <property type="project" value="UniProtKB-KW"/>
</dbReference>
<accession>A0A1W6ZY35</accession>
<dbReference type="STRING" id="1235591.CAK95_26355"/>
<evidence type="ECO:0000256" key="2">
    <source>
        <dbReference type="ARBA" id="ARBA00023125"/>
    </source>
</evidence>
<dbReference type="OrthoDB" id="72352at2"/>
<keyword evidence="1" id="KW-0805">Transcription regulation</keyword>
<gene>
    <name evidence="4" type="ORF">CAK95_26355</name>
</gene>
<dbReference type="Gene3D" id="1.10.10.10">
    <property type="entry name" value="Winged helix-like DNA-binding domain superfamily/Winged helix DNA-binding domain"/>
    <property type="match status" value="1"/>
</dbReference>
<dbReference type="InterPro" id="IPR023187">
    <property type="entry name" value="Tscrpt_reg_MarR-type_CS"/>
</dbReference>
<evidence type="ECO:0000256" key="3">
    <source>
        <dbReference type="ARBA" id="ARBA00023163"/>
    </source>
</evidence>
<proteinExistence type="predicted"/>
<keyword evidence="5" id="KW-1185">Reference proteome</keyword>
<keyword evidence="2" id="KW-0238">DNA-binding</keyword>
<keyword evidence="3" id="KW-0804">Transcription</keyword>
<dbReference type="PROSITE" id="PS50995">
    <property type="entry name" value="HTH_MARR_2"/>
    <property type="match status" value="1"/>
</dbReference>
<evidence type="ECO:0000313" key="5">
    <source>
        <dbReference type="Proteomes" id="UP000194137"/>
    </source>
</evidence>
<dbReference type="PANTHER" id="PTHR33164">
    <property type="entry name" value="TRANSCRIPTIONAL REGULATOR, MARR FAMILY"/>
    <property type="match status" value="1"/>
</dbReference>
<dbReference type="GO" id="GO:0003700">
    <property type="term" value="F:DNA-binding transcription factor activity"/>
    <property type="evidence" value="ECO:0007669"/>
    <property type="project" value="InterPro"/>
</dbReference>
<dbReference type="SMART" id="SM00347">
    <property type="entry name" value="HTH_MARR"/>
    <property type="match status" value="1"/>
</dbReference>
<dbReference type="EMBL" id="CP021112">
    <property type="protein sequence ID" value="ARQ02226.1"/>
    <property type="molecule type" value="Genomic_DNA"/>
</dbReference>
<dbReference type="GO" id="GO:0006950">
    <property type="term" value="P:response to stress"/>
    <property type="evidence" value="ECO:0007669"/>
    <property type="project" value="TreeGrafter"/>
</dbReference>
<evidence type="ECO:0000256" key="1">
    <source>
        <dbReference type="ARBA" id="ARBA00023015"/>
    </source>
</evidence>
<dbReference type="InterPro" id="IPR039422">
    <property type="entry name" value="MarR/SlyA-like"/>
</dbReference>
<name>A0A1W6ZY35_9HYPH</name>
<sequence length="148" mass="16859">MGHRPTEAAVDAWIALMRAQQTALLKIERAFRDANLPSHAWYDVLWELERAGEAGLRPLEIERQILIAQSNISRLIDRLEEKGYVERRPCEDDGRGQRVVITSAGRDMRKRMWPVYGKAITDAVGKHLSEREALSIAALLTKLTDRGR</sequence>
<dbReference type="PROSITE" id="PS01117">
    <property type="entry name" value="HTH_MARR_1"/>
    <property type="match status" value="1"/>
</dbReference>
<evidence type="ECO:0000313" key="4">
    <source>
        <dbReference type="EMBL" id="ARQ02226.1"/>
    </source>
</evidence>
<dbReference type="PRINTS" id="PR00598">
    <property type="entry name" value="HTHMARR"/>
</dbReference>
<dbReference type="PANTHER" id="PTHR33164:SF104">
    <property type="entry name" value="TRANSCRIPTIONAL REGULATORY PROTEIN"/>
    <property type="match status" value="1"/>
</dbReference>
<reference evidence="4 5" key="1">
    <citation type="submission" date="2017-05" db="EMBL/GenBank/DDBJ databases">
        <title>Full genome sequence of Pseudorhodoplanes sinuspersici.</title>
        <authorList>
            <person name="Dastgheib S.M.M."/>
            <person name="Shavandi M."/>
            <person name="Tirandaz H."/>
        </authorList>
    </citation>
    <scope>NUCLEOTIDE SEQUENCE [LARGE SCALE GENOMIC DNA]</scope>
    <source>
        <strain evidence="4 5">RIPI110</strain>
    </source>
</reference>
<dbReference type="AlphaFoldDB" id="A0A1W6ZY35"/>
<dbReference type="SUPFAM" id="SSF46785">
    <property type="entry name" value="Winged helix' DNA-binding domain"/>
    <property type="match status" value="1"/>
</dbReference>
<dbReference type="Pfam" id="PF12802">
    <property type="entry name" value="MarR_2"/>
    <property type="match status" value="1"/>
</dbReference>
<organism evidence="4 5">
    <name type="scientific">Pseudorhodoplanes sinuspersici</name>
    <dbReference type="NCBI Taxonomy" id="1235591"/>
    <lineage>
        <taxon>Bacteria</taxon>
        <taxon>Pseudomonadati</taxon>
        <taxon>Pseudomonadota</taxon>
        <taxon>Alphaproteobacteria</taxon>
        <taxon>Hyphomicrobiales</taxon>
        <taxon>Pseudorhodoplanes</taxon>
    </lineage>
</organism>